<sequence length="390" mass="42692">MKKRHYATAITIADDQEQSPSSNAPSCAGKLASELPIVGLGCSSFSNFFSVDGSKSITLPLDPTHPVIIEWMNTVREAIRCGINLLDTAPWYGHGMSECLIGLALTYDNPPDLRNNVLIPLPAGLTRADLIINTKVGRYEADPLHMFDFSASRVRSSVLQSIERMKCEYIDVIQLHDPEFAPSIELLLDVTIPVLVEMRDLGLVRAIGLTGYSLDVQREIIQRSWDKGIMFDQSLTYCHYNLHDQSLFSAATEKSGNEEDEASFASFCWSKGIGVIAAAPLSMGLLTKNGPPDWHPACSELKEACQEVAAQCSRVNVDVADLAITYALSNASIPCTLLGMRNTAEVYKAVRIAARFDDDSPSSSSGQVGKLSVTEMLTRPCLNHQKLCNF</sequence>
<name>A0A7S2JT44_9STRA</name>
<organism evidence="2">
    <name type="scientific">Leptocylindrus danicus</name>
    <dbReference type="NCBI Taxonomy" id="163516"/>
    <lineage>
        <taxon>Eukaryota</taxon>
        <taxon>Sar</taxon>
        <taxon>Stramenopiles</taxon>
        <taxon>Ochrophyta</taxon>
        <taxon>Bacillariophyta</taxon>
        <taxon>Coscinodiscophyceae</taxon>
        <taxon>Chaetocerotophycidae</taxon>
        <taxon>Leptocylindrales</taxon>
        <taxon>Leptocylindraceae</taxon>
        <taxon>Leptocylindrus</taxon>
    </lineage>
</organism>
<accession>A0A7S2JT44</accession>
<dbReference type="SUPFAM" id="SSF51430">
    <property type="entry name" value="NAD(P)-linked oxidoreductase"/>
    <property type="match status" value="1"/>
</dbReference>
<dbReference type="PANTHER" id="PTHR42686">
    <property type="entry name" value="GH17980P-RELATED"/>
    <property type="match status" value="1"/>
</dbReference>
<reference evidence="2" key="1">
    <citation type="submission" date="2021-01" db="EMBL/GenBank/DDBJ databases">
        <authorList>
            <person name="Corre E."/>
            <person name="Pelletier E."/>
            <person name="Niang G."/>
            <person name="Scheremetjew M."/>
            <person name="Finn R."/>
            <person name="Kale V."/>
            <person name="Holt S."/>
            <person name="Cochrane G."/>
            <person name="Meng A."/>
            <person name="Brown T."/>
            <person name="Cohen L."/>
        </authorList>
    </citation>
    <scope>NUCLEOTIDE SEQUENCE</scope>
    <source>
        <strain evidence="2">B650</strain>
    </source>
</reference>
<dbReference type="Gene3D" id="3.20.20.100">
    <property type="entry name" value="NADP-dependent oxidoreductase domain"/>
    <property type="match status" value="1"/>
</dbReference>
<dbReference type="GO" id="GO:0005829">
    <property type="term" value="C:cytosol"/>
    <property type="evidence" value="ECO:0007669"/>
    <property type="project" value="TreeGrafter"/>
</dbReference>
<dbReference type="InterPro" id="IPR020471">
    <property type="entry name" value="AKR"/>
</dbReference>
<evidence type="ECO:0000259" key="1">
    <source>
        <dbReference type="Pfam" id="PF00248"/>
    </source>
</evidence>
<dbReference type="InterPro" id="IPR036812">
    <property type="entry name" value="NAD(P)_OxRdtase_dom_sf"/>
</dbReference>
<dbReference type="AlphaFoldDB" id="A0A7S2JT44"/>
<dbReference type="GO" id="GO:0016491">
    <property type="term" value="F:oxidoreductase activity"/>
    <property type="evidence" value="ECO:0007669"/>
    <property type="project" value="InterPro"/>
</dbReference>
<proteinExistence type="predicted"/>
<gene>
    <name evidence="2" type="ORF">LDAN0321_LOCUS968</name>
</gene>
<dbReference type="PANTHER" id="PTHR42686:SF1">
    <property type="entry name" value="GH17980P-RELATED"/>
    <property type="match status" value="1"/>
</dbReference>
<dbReference type="Pfam" id="PF00248">
    <property type="entry name" value="Aldo_ket_red"/>
    <property type="match status" value="1"/>
</dbReference>
<protein>
    <recommendedName>
        <fullName evidence="1">NADP-dependent oxidoreductase domain-containing protein</fullName>
    </recommendedName>
</protein>
<evidence type="ECO:0000313" key="2">
    <source>
        <dbReference type="EMBL" id="CAD9556846.1"/>
    </source>
</evidence>
<dbReference type="InterPro" id="IPR023210">
    <property type="entry name" value="NADP_OxRdtase_dom"/>
</dbReference>
<feature type="domain" description="NADP-dependent oxidoreductase" evidence="1">
    <location>
        <begin position="73"/>
        <end position="358"/>
    </location>
</feature>
<dbReference type="EMBL" id="HBGY01001401">
    <property type="protein sequence ID" value="CAD9556846.1"/>
    <property type="molecule type" value="Transcribed_RNA"/>
</dbReference>